<gene>
    <name evidence="1" type="ORF">C7R93_00195</name>
</gene>
<comment type="caution">
    <text evidence="1">The sequence shown here is derived from an EMBL/GenBank/DDBJ whole genome shotgun (WGS) entry which is preliminary data.</text>
</comment>
<dbReference type="Proteomes" id="UP000240419">
    <property type="component" value="Unassembled WGS sequence"/>
</dbReference>
<organism evidence="1 2">
    <name type="scientific">Brevibacillus fortis</name>
    <dbReference type="NCBI Taxonomy" id="2126352"/>
    <lineage>
        <taxon>Bacteria</taxon>
        <taxon>Bacillati</taxon>
        <taxon>Bacillota</taxon>
        <taxon>Bacilli</taxon>
        <taxon>Bacillales</taxon>
        <taxon>Paenibacillaceae</taxon>
        <taxon>Brevibacillus</taxon>
    </lineage>
</organism>
<evidence type="ECO:0000313" key="1">
    <source>
        <dbReference type="EMBL" id="PSK00899.1"/>
    </source>
</evidence>
<keyword evidence="2" id="KW-1185">Reference proteome</keyword>
<name>A0A2P7VNW2_9BACL</name>
<proteinExistence type="predicted"/>
<dbReference type="AlphaFoldDB" id="A0A2P7VNW2"/>
<dbReference type="EMBL" id="PXZM01000001">
    <property type="protein sequence ID" value="PSK00899.1"/>
    <property type="molecule type" value="Genomic_DNA"/>
</dbReference>
<sequence>MLFKIRTIDLNRDISRARQRHLRLSKTELVERILTLEQGFALQEEHWLCLNDDLLHWRLRAEKAEALAENMKNTLSIKDAQIHRLRSQLNEVLSNDNIRGQ</sequence>
<protein>
    <submittedName>
        <fullName evidence="1">Uncharacterized protein</fullName>
    </submittedName>
</protein>
<reference evidence="1 2" key="1">
    <citation type="submission" date="2018-03" db="EMBL/GenBank/DDBJ databases">
        <title>Brevisbacillus phylogenomics.</title>
        <authorList>
            <person name="Dunlap C."/>
        </authorList>
    </citation>
    <scope>NUCLEOTIDE SEQUENCE [LARGE SCALE GENOMIC DNA]</scope>
    <source>
        <strain evidence="1 2">NRRL NRS-1210</strain>
    </source>
</reference>
<accession>A0A2P7VNW2</accession>
<evidence type="ECO:0000313" key="2">
    <source>
        <dbReference type="Proteomes" id="UP000240419"/>
    </source>
</evidence>